<dbReference type="EMBL" id="JBHLXD010000004">
    <property type="protein sequence ID" value="MFC0207558.1"/>
    <property type="molecule type" value="Genomic_DNA"/>
</dbReference>
<organism evidence="2 3">
    <name type="scientific">Chelativorans intermedius</name>
    <dbReference type="NCBI Taxonomy" id="515947"/>
    <lineage>
        <taxon>Bacteria</taxon>
        <taxon>Pseudomonadati</taxon>
        <taxon>Pseudomonadota</taxon>
        <taxon>Alphaproteobacteria</taxon>
        <taxon>Hyphomicrobiales</taxon>
        <taxon>Phyllobacteriaceae</taxon>
        <taxon>Chelativorans</taxon>
    </lineage>
</organism>
<keyword evidence="1" id="KW-0812">Transmembrane</keyword>
<evidence type="ECO:0000256" key="1">
    <source>
        <dbReference type="SAM" id="Phobius"/>
    </source>
</evidence>
<reference evidence="2 3" key="1">
    <citation type="submission" date="2024-09" db="EMBL/GenBank/DDBJ databases">
        <authorList>
            <person name="Sun Q."/>
            <person name="Mori K."/>
        </authorList>
    </citation>
    <scope>NUCLEOTIDE SEQUENCE [LARGE SCALE GENOMIC DNA]</scope>
    <source>
        <strain evidence="2 3">CCM 8543</strain>
    </source>
</reference>
<sequence>MSPAERKGRGRLLVIAGVAGGLLLFLGANAHLLYVALASRSECVDHLKLPDDARQGQYRAAKSAC</sequence>
<evidence type="ECO:0000313" key="2">
    <source>
        <dbReference type="EMBL" id="MFC0207558.1"/>
    </source>
</evidence>
<feature type="transmembrane region" description="Helical" evidence="1">
    <location>
        <begin position="12"/>
        <end position="37"/>
    </location>
</feature>
<evidence type="ECO:0000313" key="3">
    <source>
        <dbReference type="Proteomes" id="UP001589755"/>
    </source>
</evidence>
<proteinExistence type="predicted"/>
<accession>A0ABV6D4M1</accession>
<name>A0ABV6D4M1_9HYPH</name>
<protein>
    <submittedName>
        <fullName evidence="2">Uncharacterized protein</fullName>
    </submittedName>
</protein>
<dbReference type="Proteomes" id="UP001589755">
    <property type="component" value="Unassembled WGS sequence"/>
</dbReference>
<keyword evidence="1" id="KW-0472">Membrane</keyword>
<keyword evidence="3" id="KW-1185">Reference proteome</keyword>
<comment type="caution">
    <text evidence="2">The sequence shown here is derived from an EMBL/GenBank/DDBJ whole genome shotgun (WGS) entry which is preliminary data.</text>
</comment>
<gene>
    <name evidence="2" type="ORF">ACFFJ2_03985</name>
</gene>
<keyword evidence="1" id="KW-1133">Transmembrane helix</keyword>
<dbReference type="RefSeq" id="WP_378074563.1">
    <property type="nucleotide sequence ID" value="NZ_JBHLXD010000004.1"/>
</dbReference>